<proteinExistence type="predicted"/>
<name>A0A1J4JX09_9EUKA</name>
<dbReference type="VEuPathDB" id="TrichDB:TRFO_29085"/>
<dbReference type="RefSeq" id="XP_068356667.1">
    <property type="nucleotide sequence ID" value="XM_068506567.1"/>
</dbReference>
<evidence type="ECO:0000313" key="3">
    <source>
        <dbReference type="Proteomes" id="UP000179807"/>
    </source>
</evidence>
<sequence>MNEKDLPKPHTSLKEVSPTTIQANILKMQQYQLEPASDFQLFLHLEMADLNKFVWKASKELRKEFEKELSKAKSNFRRYKNLSQICFHYKNGPAKTKARNQNRKLLRPRPFNQSLSNGHRPNKTFDVSKLKHDNRNLRRKDSRNEEDSRKNRTRQ</sequence>
<protein>
    <submittedName>
        <fullName evidence="2">Uncharacterized protein</fullName>
    </submittedName>
</protein>
<evidence type="ECO:0000313" key="2">
    <source>
        <dbReference type="EMBL" id="OHT03531.1"/>
    </source>
</evidence>
<dbReference type="AlphaFoldDB" id="A0A1J4JX09"/>
<feature type="compositionally biased region" description="Basic and acidic residues" evidence="1">
    <location>
        <begin position="126"/>
        <end position="136"/>
    </location>
</feature>
<reference evidence="2" key="1">
    <citation type="submission" date="2016-10" db="EMBL/GenBank/DDBJ databases">
        <authorList>
            <person name="Benchimol M."/>
            <person name="Almeida L.G."/>
            <person name="Vasconcelos A.T."/>
            <person name="Perreira-Neves A."/>
            <person name="Rosa I.A."/>
            <person name="Tasca T."/>
            <person name="Bogo M.R."/>
            <person name="de Souza W."/>
        </authorList>
    </citation>
    <scope>NUCLEOTIDE SEQUENCE [LARGE SCALE GENOMIC DNA]</scope>
    <source>
        <strain evidence="2">K</strain>
    </source>
</reference>
<feature type="compositionally biased region" description="Basic and acidic residues" evidence="1">
    <location>
        <begin position="142"/>
        <end position="155"/>
    </location>
</feature>
<gene>
    <name evidence="2" type="ORF">TRFO_29085</name>
</gene>
<dbReference type="EMBL" id="MLAK01000824">
    <property type="protein sequence ID" value="OHT03531.1"/>
    <property type="molecule type" value="Genomic_DNA"/>
</dbReference>
<organism evidence="2 3">
    <name type="scientific">Tritrichomonas foetus</name>
    <dbReference type="NCBI Taxonomy" id="1144522"/>
    <lineage>
        <taxon>Eukaryota</taxon>
        <taxon>Metamonada</taxon>
        <taxon>Parabasalia</taxon>
        <taxon>Tritrichomonadida</taxon>
        <taxon>Tritrichomonadidae</taxon>
        <taxon>Tritrichomonas</taxon>
    </lineage>
</organism>
<dbReference type="Proteomes" id="UP000179807">
    <property type="component" value="Unassembled WGS sequence"/>
</dbReference>
<keyword evidence="3" id="KW-1185">Reference proteome</keyword>
<comment type="caution">
    <text evidence="2">The sequence shown here is derived from an EMBL/GenBank/DDBJ whole genome shotgun (WGS) entry which is preliminary data.</text>
</comment>
<feature type="compositionally biased region" description="Basic residues" evidence="1">
    <location>
        <begin position="96"/>
        <end position="107"/>
    </location>
</feature>
<evidence type="ECO:0000256" key="1">
    <source>
        <dbReference type="SAM" id="MobiDB-lite"/>
    </source>
</evidence>
<accession>A0A1J4JX09</accession>
<feature type="region of interest" description="Disordered" evidence="1">
    <location>
        <begin position="94"/>
        <end position="155"/>
    </location>
</feature>
<dbReference type="GeneID" id="94841271"/>